<dbReference type="Proteomes" id="UP001157138">
    <property type="component" value="Unassembled WGS sequence"/>
</dbReference>
<dbReference type="EMBL" id="BSPW01000026">
    <property type="protein sequence ID" value="GLT17800.1"/>
    <property type="molecule type" value="Genomic_DNA"/>
</dbReference>
<reference evidence="4" key="1">
    <citation type="journal article" date="2019" name="Int. J. Syst. Evol. Microbiol.">
        <title>The Global Catalogue of Microorganisms (GCM) 10K type strain sequencing project: providing services to taxonomists for standard genome sequencing and annotation.</title>
        <authorList>
            <consortium name="The Broad Institute Genomics Platform"/>
            <consortium name="The Broad Institute Genome Sequencing Center for Infectious Disease"/>
            <person name="Wu L."/>
            <person name="Ma J."/>
        </authorList>
    </citation>
    <scope>NUCLEOTIDE SEQUENCE [LARGE SCALE GENOMIC DNA]</scope>
    <source>
        <strain evidence="4">NBRC 108723</strain>
    </source>
</reference>
<proteinExistence type="predicted"/>
<evidence type="ECO:0000259" key="2">
    <source>
        <dbReference type="Pfam" id="PF12697"/>
    </source>
</evidence>
<sequence length="266" mass="29702">MRKHVVCATIVSFLAGLSIKSSLASELETKTHYTDEGIAYVELGNSSSDYRLIFIHGSPGSKEGYQDYLADPWLLEHTQLVSVDRMGYGQSPHRLETKISQQSKLLQPLLASDKKNIVIGHSLGGPIALSLALQMPTSVSGLVFVAPAFDPELETPKWYNILADTWLIGLFLNQNWSMSNGEMMTLADELSLLSNQNWKTLEEVPVTLIHGEQDTIADPANSKFAMRHLSGQLKKWVKVEGEGHFILWKNPAKIIAEIRQMIEIMR</sequence>
<feature type="domain" description="AB hydrolase-1" evidence="2">
    <location>
        <begin position="52"/>
        <end position="255"/>
    </location>
</feature>
<dbReference type="Gene3D" id="3.40.50.1820">
    <property type="entry name" value="alpha/beta hydrolase"/>
    <property type="match status" value="1"/>
</dbReference>
<protein>
    <recommendedName>
        <fullName evidence="2">AB hydrolase-1 domain-containing protein</fullName>
    </recommendedName>
</protein>
<evidence type="ECO:0000313" key="4">
    <source>
        <dbReference type="Proteomes" id="UP001157138"/>
    </source>
</evidence>
<dbReference type="PANTHER" id="PTHR43798:SF33">
    <property type="entry name" value="HYDROLASE, PUTATIVE (AFU_ORTHOLOGUE AFUA_2G14860)-RELATED"/>
    <property type="match status" value="1"/>
</dbReference>
<name>A0ABQ6EX88_9VIBR</name>
<feature type="chain" id="PRO_5047322385" description="AB hydrolase-1 domain-containing protein" evidence="1">
    <location>
        <begin position="25"/>
        <end position="266"/>
    </location>
</feature>
<keyword evidence="4" id="KW-1185">Reference proteome</keyword>
<feature type="signal peptide" evidence="1">
    <location>
        <begin position="1"/>
        <end position="24"/>
    </location>
</feature>
<dbReference type="Pfam" id="PF12697">
    <property type="entry name" value="Abhydrolase_6"/>
    <property type="match status" value="1"/>
</dbReference>
<dbReference type="SUPFAM" id="SSF53474">
    <property type="entry name" value="alpha/beta-Hydrolases"/>
    <property type="match status" value="1"/>
</dbReference>
<dbReference type="InterPro" id="IPR050266">
    <property type="entry name" value="AB_hydrolase_sf"/>
</dbReference>
<dbReference type="RefSeq" id="WP_284191702.1">
    <property type="nucleotide sequence ID" value="NZ_BSPW01000026.1"/>
</dbReference>
<organism evidence="3 4">
    <name type="scientific">Vibrio zhanjiangensis</name>
    <dbReference type="NCBI Taxonomy" id="1046128"/>
    <lineage>
        <taxon>Bacteria</taxon>
        <taxon>Pseudomonadati</taxon>
        <taxon>Pseudomonadota</taxon>
        <taxon>Gammaproteobacteria</taxon>
        <taxon>Vibrionales</taxon>
        <taxon>Vibrionaceae</taxon>
        <taxon>Vibrio</taxon>
    </lineage>
</organism>
<evidence type="ECO:0000313" key="3">
    <source>
        <dbReference type="EMBL" id="GLT17800.1"/>
    </source>
</evidence>
<evidence type="ECO:0000256" key="1">
    <source>
        <dbReference type="SAM" id="SignalP"/>
    </source>
</evidence>
<accession>A0ABQ6EX88</accession>
<dbReference type="PRINTS" id="PR00111">
    <property type="entry name" value="ABHYDROLASE"/>
</dbReference>
<comment type="caution">
    <text evidence="3">The sequence shown here is derived from an EMBL/GenBank/DDBJ whole genome shotgun (WGS) entry which is preliminary data.</text>
</comment>
<dbReference type="InterPro" id="IPR000073">
    <property type="entry name" value="AB_hydrolase_1"/>
</dbReference>
<gene>
    <name evidence="3" type="ORF">GCM10007938_15780</name>
</gene>
<dbReference type="InterPro" id="IPR029058">
    <property type="entry name" value="AB_hydrolase_fold"/>
</dbReference>
<dbReference type="PANTHER" id="PTHR43798">
    <property type="entry name" value="MONOACYLGLYCEROL LIPASE"/>
    <property type="match status" value="1"/>
</dbReference>
<keyword evidence="1" id="KW-0732">Signal</keyword>